<evidence type="ECO:0000259" key="1">
    <source>
        <dbReference type="Pfam" id="PF00024"/>
    </source>
</evidence>
<dbReference type="EMBL" id="SKCS01000187">
    <property type="protein sequence ID" value="TNN13613.1"/>
    <property type="molecule type" value="Genomic_DNA"/>
</dbReference>
<sequence length="245" mass="28859">MLLFTKISYIFIIYTFTTYNLFSYTNESFITTDDEVPRNFCQANEFCTKLSTLHKQYFLMGLNYKQWIHDKDYSNKIFWTSIVYLFPDKGSTIHSPIVLHDANPMSKTLKTIQNSSFLNPSMILQFPNKVLQSTLLSNKNSYGIVCELLRNRIQTMSKIIFQPFSKVFQSSFINKIPQLDSCHIQLRVSNLNECLQRCSFTEECRMIYYSESKHVCIQMLYVYALLPTIFSRSSIVWESYVKKII</sequence>
<proteinExistence type="predicted"/>
<feature type="domain" description="Apple" evidence="1">
    <location>
        <begin position="184"/>
        <end position="217"/>
    </location>
</feature>
<keyword evidence="3" id="KW-1185">Reference proteome</keyword>
<dbReference type="InterPro" id="IPR003609">
    <property type="entry name" value="Pan_app"/>
</dbReference>
<comment type="caution">
    <text evidence="2">The sequence shown here is derived from an EMBL/GenBank/DDBJ whole genome shotgun (WGS) entry which is preliminary data.</text>
</comment>
<organism evidence="2 3">
    <name type="scientific">Schistosoma japonicum</name>
    <name type="common">Blood fluke</name>
    <dbReference type="NCBI Taxonomy" id="6182"/>
    <lineage>
        <taxon>Eukaryota</taxon>
        <taxon>Metazoa</taxon>
        <taxon>Spiralia</taxon>
        <taxon>Lophotrochozoa</taxon>
        <taxon>Platyhelminthes</taxon>
        <taxon>Trematoda</taxon>
        <taxon>Digenea</taxon>
        <taxon>Strigeidida</taxon>
        <taxon>Schistosomatoidea</taxon>
        <taxon>Schistosomatidae</taxon>
        <taxon>Schistosoma</taxon>
    </lineage>
</organism>
<dbReference type="SUPFAM" id="SSF57414">
    <property type="entry name" value="Hairpin loop containing domain-like"/>
    <property type="match status" value="1"/>
</dbReference>
<dbReference type="OrthoDB" id="6239815at2759"/>
<dbReference type="Proteomes" id="UP000311919">
    <property type="component" value="Unassembled WGS sequence"/>
</dbReference>
<evidence type="ECO:0000313" key="2">
    <source>
        <dbReference type="EMBL" id="TNN13613.1"/>
    </source>
</evidence>
<dbReference type="AlphaFoldDB" id="A0A4Z2DAT0"/>
<reference evidence="2 3" key="1">
    <citation type="submission" date="2019-03" db="EMBL/GenBank/DDBJ databases">
        <title>An improved genome assembly of the fluke Schistosoma japonicum.</title>
        <authorList>
            <person name="Hu W."/>
            <person name="Luo F."/>
            <person name="Yin M."/>
            <person name="Mo X."/>
            <person name="Sun C."/>
            <person name="Wu Q."/>
            <person name="Zhu B."/>
            <person name="Xiang M."/>
            <person name="Wang J."/>
            <person name="Wang Y."/>
            <person name="Zhang T."/>
            <person name="Xu B."/>
            <person name="Zheng H."/>
            <person name="Feng Z."/>
        </authorList>
    </citation>
    <scope>NUCLEOTIDE SEQUENCE [LARGE SCALE GENOMIC DNA]</scope>
    <source>
        <strain evidence="2">HuSjv2</strain>
        <tissue evidence="2">Worms</tissue>
    </source>
</reference>
<gene>
    <name evidence="2" type="ORF">EWB00_002828</name>
</gene>
<protein>
    <submittedName>
        <fullName evidence="2">PAN domain-containing-like protein</fullName>
    </submittedName>
</protein>
<evidence type="ECO:0000313" key="3">
    <source>
        <dbReference type="Proteomes" id="UP000311919"/>
    </source>
</evidence>
<name>A0A4Z2DAT0_SCHJA</name>
<accession>A0A4Z2DAT0</accession>
<dbReference type="Pfam" id="PF00024">
    <property type="entry name" value="PAN_1"/>
    <property type="match status" value="1"/>
</dbReference>